<comment type="caution">
    <text evidence="1">The sequence shown here is derived from an EMBL/GenBank/DDBJ whole genome shotgun (WGS) entry which is preliminary data.</text>
</comment>
<dbReference type="RefSeq" id="XP_056525403.1">
    <property type="nucleotide sequence ID" value="XM_056663290.1"/>
</dbReference>
<dbReference type="Proteomes" id="UP001149079">
    <property type="component" value="Unassembled WGS sequence"/>
</dbReference>
<dbReference type="AlphaFoldDB" id="A0A9W9L9R6"/>
<organism evidence="1 2">
    <name type="scientific">Penicillium bovifimosum</name>
    <dbReference type="NCBI Taxonomy" id="126998"/>
    <lineage>
        <taxon>Eukaryota</taxon>
        <taxon>Fungi</taxon>
        <taxon>Dikarya</taxon>
        <taxon>Ascomycota</taxon>
        <taxon>Pezizomycotina</taxon>
        <taxon>Eurotiomycetes</taxon>
        <taxon>Eurotiomycetidae</taxon>
        <taxon>Eurotiales</taxon>
        <taxon>Aspergillaceae</taxon>
        <taxon>Penicillium</taxon>
    </lineage>
</organism>
<evidence type="ECO:0000313" key="2">
    <source>
        <dbReference type="Proteomes" id="UP001149079"/>
    </source>
</evidence>
<protein>
    <submittedName>
        <fullName evidence="1">Uncharacterized protein</fullName>
    </submittedName>
</protein>
<accession>A0A9W9L9R6</accession>
<reference evidence="1" key="1">
    <citation type="submission" date="2022-11" db="EMBL/GenBank/DDBJ databases">
        <authorList>
            <person name="Petersen C."/>
        </authorList>
    </citation>
    <scope>NUCLEOTIDE SEQUENCE</scope>
    <source>
        <strain evidence="1">IBT 22155</strain>
    </source>
</reference>
<sequence length="111" mass="12535">MLSVQSLPSPVWEGYSNVPYLLPPSHTLDTVLIRPWEQRNEDVRRLSTFLSTIKSPPSPVHIKAFLGTIASPRSPVQIEAFRCASDINPGTYATRRIDRSLPFYALAQRSR</sequence>
<evidence type="ECO:0000313" key="1">
    <source>
        <dbReference type="EMBL" id="KAJ5143759.1"/>
    </source>
</evidence>
<dbReference type="GeneID" id="81402460"/>
<name>A0A9W9L9R6_9EURO</name>
<keyword evidence="2" id="KW-1185">Reference proteome</keyword>
<dbReference type="EMBL" id="JAPQKL010000002">
    <property type="protein sequence ID" value="KAJ5143759.1"/>
    <property type="molecule type" value="Genomic_DNA"/>
</dbReference>
<gene>
    <name evidence="1" type="ORF">N7515_002546</name>
</gene>
<reference evidence="1" key="2">
    <citation type="journal article" date="2023" name="IMA Fungus">
        <title>Comparative genomic study of the Penicillium genus elucidates a diverse pangenome and 15 lateral gene transfer events.</title>
        <authorList>
            <person name="Petersen C."/>
            <person name="Sorensen T."/>
            <person name="Nielsen M.R."/>
            <person name="Sondergaard T.E."/>
            <person name="Sorensen J.L."/>
            <person name="Fitzpatrick D.A."/>
            <person name="Frisvad J.C."/>
            <person name="Nielsen K.L."/>
        </authorList>
    </citation>
    <scope>NUCLEOTIDE SEQUENCE</scope>
    <source>
        <strain evidence="1">IBT 22155</strain>
    </source>
</reference>
<proteinExistence type="predicted"/>